<reference evidence="2" key="1">
    <citation type="submission" date="2021-02" db="EMBL/GenBank/DDBJ databases">
        <authorList>
            <person name="Nowell W R."/>
        </authorList>
    </citation>
    <scope>NUCLEOTIDE SEQUENCE</scope>
</reference>
<dbReference type="Proteomes" id="UP000663845">
    <property type="component" value="Unassembled WGS sequence"/>
</dbReference>
<evidence type="ECO:0000313" key="3">
    <source>
        <dbReference type="EMBL" id="CAF3770750.1"/>
    </source>
</evidence>
<accession>A0A815HLR8</accession>
<feature type="signal peptide" evidence="1">
    <location>
        <begin position="1"/>
        <end position="17"/>
    </location>
</feature>
<dbReference type="Proteomes" id="UP000663844">
    <property type="component" value="Unassembled WGS sequence"/>
</dbReference>
<sequence>MYIWWIFLFLTCQTVIAEQLESKLPNNSGIFPVKINIKNIGRVKYRDGEIMITQNQEKHTEVFFTPFPYLQPEETQCHENVFNDRIELGFQVELYTPQLIQTVNDYLFKHQSSLCGNTTSLFVCDVSLLPINSIRLVQRDSHSHSTHHKYTLDESWQSATLHLQEMEFVIYVSNMTVCEQIRKALTEKCRLPNFEVHYSLYGEQIVKQELEVNTKHIARTNIYNQICIQFPSAETVILTENDFKKLLSESTDYIIMPLRMQEGFAGLQNPMVFDEHLERQLSTQRVRNT</sequence>
<keyword evidence="1" id="KW-0732">Signal</keyword>
<dbReference type="AlphaFoldDB" id="A0A815HLR8"/>
<evidence type="ECO:0000313" key="4">
    <source>
        <dbReference type="Proteomes" id="UP000663845"/>
    </source>
</evidence>
<dbReference type="EMBL" id="CAJOAZ010001141">
    <property type="protein sequence ID" value="CAF3770750.1"/>
    <property type="molecule type" value="Genomic_DNA"/>
</dbReference>
<protein>
    <submittedName>
        <fullName evidence="2">Uncharacterized protein</fullName>
    </submittedName>
</protein>
<feature type="chain" id="PRO_5036227707" evidence="1">
    <location>
        <begin position="18"/>
        <end position="289"/>
    </location>
</feature>
<evidence type="ECO:0000313" key="2">
    <source>
        <dbReference type="EMBL" id="CAF1355687.1"/>
    </source>
</evidence>
<evidence type="ECO:0000256" key="1">
    <source>
        <dbReference type="SAM" id="SignalP"/>
    </source>
</evidence>
<proteinExistence type="predicted"/>
<name>A0A815HLR8_9BILA</name>
<comment type="caution">
    <text evidence="2">The sequence shown here is derived from an EMBL/GenBank/DDBJ whole genome shotgun (WGS) entry which is preliminary data.</text>
</comment>
<dbReference type="EMBL" id="CAJNOG010000775">
    <property type="protein sequence ID" value="CAF1355687.1"/>
    <property type="molecule type" value="Genomic_DNA"/>
</dbReference>
<gene>
    <name evidence="2" type="ORF">JYZ213_LOCUS35293</name>
    <name evidence="3" type="ORF">OXD698_LOCUS16575</name>
</gene>
<organism evidence="2 4">
    <name type="scientific">Adineta steineri</name>
    <dbReference type="NCBI Taxonomy" id="433720"/>
    <lineage>
        <taxon>Eukaryota</taxon>
        <taxon>Metazoa</taxon>
        <taxon>Spiralia</taxon>
        <taxon>Gnathifera</taxon>
        <taxon>Rotifera</taxon>
        <taxon>Eurotatoria</taxon>
        <taxon>Bdelloidea</taxon>
        <taxon>Adinetida</taxon>
        <taxon>Adinetidae</taxon>
        <taxon>Adineta</taxon>
    </lineage>
</organism>